<dbReference type="OrthoDB" id="18139at2759"/>
<protein>
    <submittedName>
        <fullName evidence="4">Inorganic phosphate transport PHO88</fullName>
    </submittedName>
</protein>
<dbReference type="PIRSF" id="PIRSF008756">
    <property type="entry name" value="P_tr_PHO88"/>
    <property type="match status" value="1"/>
</dbReference>
<reference evidence="4" key="2">
    <citation type="submission" date="2020-04" db="EMBL/GenBank/DDBJ databases">
        <authorList>
            <consortium name="NCBI Genome Project"/>
        </authorList>
    </citation>
    <scope>NUCLEOTIDE SEQUENCE</scope>
    <source>
        <strain evidence="4">CBS 342.82</strain>
    </source>
</reference>
<dbReference type="PANTHER" id="PTHR28112">
    <property type="entry name" value="SRP-INDEPENDENT TARGETING PROTEIN 3"/>
    <property type="match status" value="1"/>
</dbReference>
<dbReference type="GO" id="GO:0005739">
    <property type="term" value="C:mitochondrion"/>
    <property type="evidence" value="ECO:0007669"/>
    <property type="project" value="TreeGrafter"/>
</dbReference>
<evidence type="ECO:0000313" key="4">
    <source>
        <dbReference type="RefSeq" id="XP_033460225.1"/>
    </source>
</evidence>
<accession>A0A6J3M6P7</accession>
<organism evidence="4">
    <name type="scientific">Dissoconium aciculare CBS 342.82</name>
    <dbReference type="NCBI Taxonomy" id="1314786"/>
    <lineage>
        <taxon>Eukaryota</taxon>
        <taxon>Fungi</taxon>
        <taxon>Dikarya</taxon>
        <taxon>Ascomycota</taxon>
        <taxon>Pezizomycotina</taxon>
        <taxon>Dothideomycetes</taxon>
        <taxon>Dothideomycetidae</taxon>
        <taxon>Mycosphaerellales</taxon>
        <taxon>Dissoconiaceae</taxon>
        <taxon>Dissoconium</taxon>
    </lineage>
</organism>
<keyword evidence="2" id="KW-0812">Transmembrane</keyword>
<sequence>MNPQITNLVIILVMMQAAKKIPFEDPNVLNGVRALYILSNVIIFGVYMYTKMQIDKKRDMTVLKYIEPAPMGSTEEPKAVTTTVHAYDSQQLRGLFKSQLMGIGMMAVMHLYFAYTNPLLIQSIIPLKGAFEGNLVKVHLLGQPATGDLARPWKAAAGGMMGMMNPGGAGGAAEIKTDKKSIEKAERSGRGGAKEE</sequence>
<gene>
    <name evidence="4" type="ORF">K489DRAFT_410244</name>
</gene>
<name>A0A6J3M6P7_9PEZI</name>
<evidence type="ECO:0000313" key="3">
    <source>
        <dbReference type="Proteomes" id="UP000504637"/>
    </source>
</evidence>
<keyword evidence="2" id="KW-1133">Transmembrane helix</keyword>
<dbReference type="Pfam" id="PF10032">
    <property type="entry name" value="Pho88"/>
    <property type="match status" value="1"/>
</dbReference>
<dbReference type="Proteomes" id="UP000504637">
    <property type="component" value="Unplaced"/>
</dbReference>
<keyword evidence="3" id="KW-1185">Reference proteome</keyword>
<reference evidence="4" key="3">
    <citation type="submission" date="2025-08" db="UniProtKB">
        <authorList>
            <consortium name="RefSeq"/>
        </authorList>
    </citation>
    <scope>IDENTIFICATION</scope>
    <source>
        <strain evidence="4">CBS 342.82</strain>
    </source>
</reference>
<dbReference type="GeneID" id="54365485"/>
<feature type="compositionally biased region" description="Basic and acidic residues" evidence="1">
    <location>
        <begin position="175"/>
        <end position="196"/>
    </location>
</feature>
<feature type="transmembrane region" description="Helical" evidence="2">
    <location>
        <begin position="33"/>
        <end position="50"/>
    </location>
</feature>
<keyword evidence="2" id="KW-0472">Membrane</keyword>
<dbReference type="GO" id="GO:0005783">
    <property type="term" value="C:endoplasmic reticulum"/>
    <property type="evidence" value="ECO:0007669"/>
    <property type="project" value="InterPro"/>
</dbReference>
<dbReference type="InterPro" id="IPR012098">
    <property type="entry name" value="SND3_fun"/>
</dbReference>
<dbReference type="GO" id="GO:0045047">
    <property type="term" value="P:protein targeting to ER"/>
    <property type="evidence" value="ECO:0007669"/>
    <property type="project" value="InterPro"/>
</dbReference>
<evidence type="ECO:0000256" key="1">
    <source>
        <dbReference type="SAM" id="MobiDB-lite"/>
    </source>
</evidence>
<proteinExistence type="predicted"/>
<evidence type="ECO:0000256" key="2">
    <source>
        <dbReference type="SAM" id="Phobius"/>
    </source>
</evidence>
<dbReference type="AlphaFoldDB" id="A0A6J3M6P7"/>
<reference evidence="4" key="1">
    <citation type="submission" date="2020-01" db="EMBL/GenBank/DDBJ databases">
        <authorList>
            <consortium name="DOE Joint Genome Institute"/>
            <person name="Haridas S."/>
            <person name="Albert R."/>
            <person name="Binder M."/>
            <person name="Bloem J."/>
            <person name="Labutti K."/>
            <person name="Salamov A."/>
            <person name="Andreopoulos B."/>
            <person name="Baker S.E."/>
            <person name="Barry K."/>
            <person name="Bills G."/>
            <person name="Bluhm B.H."/>
            <person name="Cannon C."/>
            <person name="Castanera R."/>
            <person name="Culley D.E."/>
            <person name="Daum C."/>
            <person name="Ezra D."/>
            <person name="Gonzalez J.B."/>
            <person name="Henrissat B."/>
            <person name="Kuo A."/>
            <person name="Liang C."/>
            <person name="Lipzen A."/>
            <person name="Lutzoni F."/>
            <person name="Magnuson J."/>
            <person name="Mondo S."/>
            <person name="Nolan M."/>
            <person name="Ohm R."/>
            <person name="Pangilinan J."/>
            <person name="Park H.-J."/>
            <person name="Ramirez L."/>
            <person name="Alfaro M."/>
            <person name="Sun H."/>
            <person name="Tritt A."/>
            <person name="Yoshinaga Y."/>
            <person name="Zwiers L.-H."/>
            <person name="Turgeon B.G."/>
            <person name="Goodwin S.B."/>
            <person name="Spatafora J.W."/>
            <person name="Crous P.W."/>
            <person name="Grigoriev I.V."/>
        </authorList>
    </citation>
    <scope>NUCLEOTIDE SEQUENCE</scope>
    <source>
        <strain evidence="4">CBS 342.82</strain>
    </source>
</reference>
<feature type="region of interest" description="Disordered" evidence="1">
    <location>
        <begin position="168"/>
        <end position="196"/>
    </location>
</feature>
<feature type="transmembrane region" description="Helical" evidence="2">
    <location>
        <begin position="95"/>
        <end position="115"/>
    </location>
</feature>
<dbReference type="PANTHER" id="PTHR28112:SF1">
    <property type="entry name" value="SRP-INDEPENDENT TARGETING PROTEIN 3"/>
    <property type="match status" value="1"/>
</dbReference>
<dbReference type="RefSeq" id="XP_033460225.1">
    <property type="nucleotide sequence ID" value="XM_033607686.1"/>
</dbReference>